<dbReference type="OrthoDB" id="7051771at2"/>
<dbReference type="RefSeq" id="WP_083132989.1">
    <property type="nucleotide sequence ID" value="NZ_AP022606.1"/>
</dbReference>
<dbReference type="Pfam" id="PF03176">
    <property type="entry name" value="MMPL"/>
    <property type="match status" value="2"/>
</dbReference>
<gene>
    <name evidence="9" type="primary">mmpL13_1</name>
    <name evidence="10" type="ORF">BST20_19210</name>
    <name evidence="9" type="ORF">MBRA_28030</name>
</gene>
<feature type="transmembrane region" description="Helical" evidence="7">
    <location>
        <begin position="661"/>
        <end position="683"/>
    </location>
</feature>
<dbReference type="InterPro" id="IPR050545">
    <property type="entry name" value="Mycobact_MmpL"/>
</dbReference>
<dbReference type="PANTHER" id="PTHR33406:SF11">
    <property type="entry name" value="MEMBRANE PROTEIN SCO6666-RELATED"/>
    <property type="match status" value="1"/>
</dbReference>
<evidence type="ECO:0000256" key="3">
    <source>
        <dbReference type="ARBA" id="ARBA00022475"/>
    </source>
</evidence>
<evidence type="ECO:0000313" key="12">
    <source>
        <dbReference type="Proteomes" id="UP000467379"/>
    </source>
</evidence>
<feature type="transmembrane region" description="Helical" evidence="7">
    <location>
        <begin position="230"/>
        <end position="254"/>
    </location>
</feature>
<dbReference type="Proteomes" id="UP000467379">
    <property type="component" value="Chromosome"/>
</dbReference>
<keyword evidence="12" id="KW-1185">Reference proteome</keyword>
<comment type="similarity">
    <text evidence="2">Belongs to the resistance-nodulation-cell division (RND) (TC 2.A.6) family. MmpL subfamily.</text>
</comment>
<keyword evidence="6 7" id="KW-0472">Membrane</keyword>
<feature type="transmembrane region" description="Helical" evidence="7">
    <location>
        <begin position="689"/>
        <end position="714"/>
    </location>
</feature>
<dbReference type="InterPro" id="IPR004869">
    <property type="entry name" value="MMPL_dom"/>
</dbReference>
<keyword evidence="3" id="KW-1003">Cell membrane</keyword>
<dbReference type="Gene3D" id="1.20.1640.10">
    <property type="entry name" value="Multidrug efflux transporter AcrB transmembrane domain"/>
    <property type="match status" value="2"/>
</dbReference>
<evidence type="ECO:0000313" key="11">
    <source>
        <dbReference type="Proteomes" id="UP000192441"/>
    </source>
</evidence>
<keyword evidence="5 7" id="KW-1133">Transmembrane helix</keyword>
<accession>A0A7I7W9V7</accession>
<organism evidence="10 11">
    <name type="scientific">Mycobacterium branderi</name>
    <dbReference type="NCBI Taxonomy" id="43348"/>
    <lineage>
        <taxon>Bacteria</taxon>
        <taxon>Bacillati</taxon>
        <taxon>Actinomycetota</taxon>
        <taxon>Actinomycetes</taxon>
        <taxon>Mycobacteriales</taxon>
        <taxon>Mycobacteriaceae</taxon>
        <taxon>Mycobacterium</taxon>
    </lineage>
</organism>
<feature type="domain" description="Membrane transport protein MMPL" evidence="8">
    <location>
        <begin position="45"/>
        <end position="378"/>
    </location>
</feature>
<reference evidence="9" key="3">
    <citation type="submission" date="2020-02" db="EMBL/GenBank/DDBJ databases">
        <authorList>
            <person name="Matsumoto Y."/>
            <person name="Motooka D."/>
            <person name="Nakamura S."/>
        </authorList>
    </citation>
    <scope>NUCLEOTIDE SEQUENCE</scope>
    <source>
        <strain evidence="9">JCM 12687</strain>
    </source>
</reference>
<sequence length="773" mass="80971">MLQRTARLALAAPGKILAVAALVLVAAGVFGVPVANSLAAGGFQDPASESSRAIQLLTDKFGQSDQTMLVVVTTPAGAASERARRAGTDIVEQLKQSPLVFNVTSPWTSPPAAAEGLVSTDGKSGLIVANLKGGENNAQKYAKTLSEQVVHDRDGVSVRAGGVAMVYAQINEQNERDLLLMESIAIPLSFLVLVWVFGGLLAAALPMALGALAIVGSMSVLRLITFSTDVSIFALNLSTAMGLALAIDYTLLIISRSRDELADGTPRDAALIRTMATAGRTVLFSATTVALSMAVMVLFPGYFLKSFAYAGVATVALVAAAAIVVTPAAIVLLGPRLDSLDVRRLVRGVLRRPAPARKPVDQLFWYRSTKYVMRRAVPIGLAVVALLLLFGVPFLGVKFGSPDDRVLPRSASAHEVGDQLRTDFADDSATAVPVVVPDAHGLSPAELDRYAADLSRVPDVSAVTAPTGTFVSGKLTGPPAAPTGIADGSAFLTVASTAPLFSQASATQLDRLHQVPGPAGRSVEMAGLAQINRDSVAAIMTRLPLVLGLIAAITFVLLFLLTGSVVLPLKALVLNVLSLTAAFGALVWIFQDGHLGALGTTSSGTLEANMPVLLFCIAFGLSMDYEVFLVSRIREYWLASPRTRAANDNSVALGLARTGRVITAAALVMSISFAALIAAQVSFMRMFGIGLTLAVLVDATLVRMMLVPAFMHVLGRMSWWAPKPLGWLHERFGISEAATATLPSGAGRHRRSALPLAGPAVRHTDHASVTENG</sequence>
<dbReference type="EMBL" id="AP022606">
    <property type="protein sequence ID" value="BBZ12608.1"/>
    <property type="molecule type" value="Genomic_DNA"/>
</dbReference>
<dbReference type="SUPFAM" id="SSF82866">
    <property type="entry name" value="Multidrug efflux transporter AcrB transmembrane domain"/>
    <property type="match status" value="2"/>
</dbReference>
<feature type="transmembrane region" description="Helical" evidence="7">
    <location>
        <begin position="204"/>
        <end position="224"/>
    </location>
</feature>
<evidence type="ECO:0000256" key="4">
    <source>
        <dbReference type="ARBA" id="ARBA00022692"/>
    </source>
</evidence>
<feature type="domain" description="Membrane transport protein MMPL" evidence="8">
    <location>
        <begin position="407"/>
        <end position="723"/>
    </location>
</feature>
<reference evidence="10 11" key="1">
    <citation type="submission" date="2016-12" db="EMBL/GenBank/DDBJ databases">
        <title>The new phylogeny of genus Mycobacterium.</title>
        <authorList>
            <person name="Tortoli E."/>
            <person name="Trovato A."/>
            <person name="Cirillo D.M."/>
        </authorList>
    </citation>
    <scope>NUCLEOTIDE SEQUENCE [LARGE SCALE GENOMIC DNA]</scope>
    <source>
        <strain evidence="10 11">DSM 44624</strain>
    </source>
</reference>
<feature type="transmembrane region" description="Helical" evidence="7">
    <location>
        <begin position="309"/>
        <end position="334"/>
    </location>
</feature>
<dbReference type="Proteomes" id="UP000192441">
    <property type="component" value="Unassembled WGS sequence"/>
</dbReference>
<evidence type="ECO:0000256" key="7">
    <source>
        <dbReference type="SAM" id="Phobius"/>
    </source>
</evidence>
<dbReference type="AlphaFoldDB" id="A0A7I7W9V7"/>
<protein>
    <submittedName>
        <fullName evidence="9">Membrane protein</fullName>
    </submittedName>
</protein>
<dbReference type="GO" id="GO:0005886">
    <property type="term" value="C:plasma membrane"/>
    <property type="evidence" value="ECO:0007669"/>
    <property type="project" value="UniProtKB-SubCell"/>
</dbReference>
<feature type="transmembrane region" description="Helical" evidence="7">
    <location>
        <begin position="545"/>
        <end position="567"/>
    </location>
</feature>
<reference evidence="9 12" key="2">
    <citation type="journal article" date="2019" name="Emerg. Microbes Infect.">
        <title>Comprehensive subspecies identification of 175 nontuberculous mycobacteria species based on 7547 genomic profiles.</title>
        <authorList>
            <person name="Matsumoto Y."/>
            <person name="Kinjo T."/>
            <person name="Motooka D."/>
            <person name="Nabeya D."/>
            <person name="Jung N."/>
            <person name="Uechi K."/>
            <person name="Horii T."/>
            <person name="Iida T."/>
            <person name="Fujita J."/>
            <person name="Nakamura S."/>
        </authorList>
    </citation>
    <scope>NUCLEOTIDE SEQUENCE [LARGE SCALE GENOMIC DNA]</scope>
    <source>
        <strain evidence="9 12">JCM 12687</strain>
    </source>
</reference>
<dbReference type="PANTHER" id="PTHR33406">
    <property type="entry name" value="MEMBRANE PROTEIN MJ1562-RELATED"/>
    <property type="match status" value="1"/>
</dbReference>
<evidence type="ECO:0000256" key="5">
    <source>
        <dbReference type="ARBA" id="ARBA00022989"/>
    </source>
</evidence>
<comment type="subcellular location">
    <subcellularLocation>
        <location evidence="1">Cell membrane</location>
        <topology evidence="1">Multi-pass membrane protein</topology>
    </subcellularLocation>
</comment>
<feature type="transmembrane region" description="Helical" evidence="7">
    <location>
        <begin position="610"/>
        <end position="630"/>
    </location>
</feature>
<dbReference type="EMBL" id="MVHM01000014">
    <property type="protein sequence ID" value="ORA34715.1"/>
    <property type="molecule type" value="Genomic_DNA"/>
</dbReference>
<evidence type="ECO:0000313" key="9">
    <source>
        <dbReference type="EMBL" id="BBZ12608.1"/>
    </source>
</evidence>
<keyword evidence="4 7" id="KW-0812">Transmembrane</keyword>
<evidence type="ECO:0000313" key="10">
    <source>
        <dbReference type="EMBL" id="ORA34715.1"/>
    </source>
</evidence>
<evidence type="ECO:0000256" key="2">
    <source>
        <dbReference type="ARBA" id="ARBA00010157"/>
    </source>
</evidence>
<feature type="transmembrane region" description="Helical" evidence="7">
    <location>
        <begin position="282"/>
        <end position="303"/>
    </location>
</feature>
<evidence type="ECO:0000259" key="8">
    <source>
        <dbReference type="Pfam" id="PF03176"/>
    </source>
</evidence>
<feature type="transmembrane region" description="Helical" evidence="7">
    <location>
        <begin position="376"/>
        <end position="397"/>
    </location>
</feature>
<feature type="transmembrane region" description="Helical" evidence="7">
    <location>
        <begin position="572"/>
        <end position="590"/>
    </location>
</feature>
<name>A0A7I7W9V7_9MYCO</name>
<evidence type="ECO:0000256" key="6">
    <source>
        <dbReference type="ARBA" id="ARBA00023136"/>
    </source>
</evidence>
<evidence type="ECO:0000256" key="1">
    <source>
        <dbReference type="ARBA" id="ARBA00004651"/>
    </source>
</evidence>
<proteinExistence type="inferred from homology"/>